<keyword evidence="3" id="KW-1185">Reference proteome</keyword>
<reference evidence="2" key="1">
    <citation type="submission" date="2022-06" db="EMBL/GenBank/DDBJ databases">
        <authorList>
            <consortium name="SYNGENTA / RWTH Aachen University"/>
        </authorList>
    </citation>
    <scope>NUCLEOTIDE SEQUENCE</scope>
</reference>
<gene>
    <name evidence="2" type="ORF">PPACK8108_LOCUS16477</name>
</gene>
<feature type="compositionally biased region" description="Basic and acidic residues" evidence="1">
    <location>
        <begin position="74"/>
        <end position="88"/>
    </location>
</feature>
<comment type="caution">
    <text evidence="2">The sequence shown here is derived from an EMBL/GenBank/DDBJ whole genome shotgun (WGS) entry which is preliminary data.</text>
</comment>
<organism evidence="2 3">
    <name type="scientific">Phakopsora pachyrhizi</name>
    <name type="common">Asian soybean rust disease fungus</name>
    <dbReference type="NCBI Taxonomy" id="170000"/>
    <lineage>
        <taxon>Eukaryota</taxon>
        <taxon>Fungi</taxon>
        <taxon>Dikarya</taxon>
        <taxon>Basidiomycota</taxon>
        <taxon>Pucciniomycotina</taxon>
        <taxon>Pucciniomycetes</taxon>
        <taxon>Pucciniales</taxon>
        <taxon>Phakopsoraceae</taxon>
        <taxon>Phakopsora</taxon>
    </lineage>
</organism>
<evidence type="ECO:0000313" key="3">
    <source>
        <dbReference type="Proteomes" id="UP001153365"/>
    </source>
</evidence>
<evidence type="ECO:0000313" key="2">
    <source>
        <dbReference type="EMBL" id="CAH7683138.1"/>
    </source>
</evidence>
<sequence>MHDPTIVDENTVAPEGLPSDWYAKEFLLFLTPAKKEVLRMKEPFFEETQQIYVKNLENHEGEDEIAWLNGTDQGKGKNKGEITNKDEDLLMEEAN</sequence>
<dbReference type="EMBL" id="CALTRL010004484">
    <property type="protein sequence ID" value="CAH7683138.1"/>
    <property type="molecule type" value="Genomic_DNA"/>
</dbReference>
<dbReference type="Proteomes" id="UP001153365">
    <property type="component" value="Unassembled WGS sequence"/>
</dbReference>
<protein>
    <submittedName>
        <fullName evidence="2">Uncharacterized protein</fullName>
    </submittedName>
</protein>
<accession>A0AAV0BB23</accession>
<evidence type="ECO:0000256" key="1">
    <source>
        <dbReference type="SAM" id="MobiDB-lite"/>
    </source>
</evidence>
<proteinExistence type="predicted"/>
<dbReference type="AlphaFoldDB" id="A0AAV0BB23"/>
<feature type="region of interest" description="Disordered" evidence="1">
    <location>
        <begin position="69"/>
        <end position="95"/>
    </location>
</feature>
<name>A0AAV0BB23_PHAPC</name>